<feature type="chain" id="PRO_5045380131" evidence="1">
    <location>
        <begin position="27"/>
        <end position="1408"/>
    </location>
</feature>
<gene>
    <name evidence="2" type="ORF">ACFSY7_04530</name>
</gene>
<dbReference type="Proteomes" id="UP001597568">
    <property type="component" value="Unassembled WGS sequence"/>
</dbReference>
<name>A0ABW5XXM3_9BACL</name>
<keyword evidence="3" id="KW-1185">Reference proteome</keyword>
<organism evidence="2 3">
    <name type="scientific">Kurthia populi</name>
    <dbReference type="NCBI Taxonomy" id="1562132"/>
    <lineage>
        <taxon>Bacteria</taxon>
        <taxon>Bacillati</taxon>
        <taxon>Bacillota</taxon>
        <taxon>Bacilli</taxon>
        <taxon>Bacillales</taxon>
        <taxon>Caryophanaceae</taxon>
        <taxon>Kurthia</taxon>
    </lineage>
</organism>
<evidence type="ECO:0000313" key="3">
    <source>
        <dbReference type="Proteomes" id="UP001597568"/>
    </source>
</evidence>
<comment type="caution">
    <text evidence="2">The sequence shown here is derived from an EMBL/GenBank/DDBJ whole genome shotgun (WGS) entry which is preliminary data.</text>
</comment>
<accession>A0ABW5XXM3</accession>
<keyword evidence="1" id="KW-0732">Signal</keyword>
<evidence type="ECO:0000313" key="2">
    <source>
        <dbReference type="EMBL" id="MFD2867773.1"/>
    </source>
</evidence>
<protein>
    <submittedName>
        <fullName evidence="2">Uncharacterized protein</fullName>
    </submittedName>
</protein>
<sequence>MKKRLIASLVMSISLGGLGIANNASAKTLDKDGLLKTNKGKVVMGYHVFEGKLYKNGRLSKGYAVIGKGAKAKLYYNGSLKKGYKTAQKKTLLFKDGVLVKGYKQAGKGARLYKNGRLATGYRVHKAADGTTYLYQHGVLKKGYKKATRNDEVTLFLDGHVAQGFAEFQKRLYENGKLNSGMKEYKNILYKDSEPFTGIYSYLKYNNGELTTNDAQAITLSKLLEQVDVTYNKYNQSLGTISSYYTFNQLLNEKYKPYLLQAKLDDVKIPRVASDDYYGALNKFQKLLEDNFTQQEFNVALIDYVSHLEALTQQELSLFSQLTTEGATLVKSAASSKNTLSLESLAMVYKTTQSLEEAKNEYLNHIQVAILNDSVNLPQYTFEPKKKGAKALTHFFTEVNPINGNSSMIVVAGKVPSDPNNNSVTGSYVYPSSVLMTTNQDTTNSGNKLIPENQLSNIMSHLSSPMLTNLNMSESGNQAVLQNFGITFLNKQQALLPALSEKIQIPISINEVKTHALIDAIPSLFYVDSEEKAIEKIEMALKSNILFNGVNISVVKQKDGEYKVFVFQRTPILFVFEKTVVVQVDKKMEALEEIVNALPTAFPDSNPQKIEDSLKKMLQGTQVEVNITEILDNRFAYQGRYSLDGKVTYRTLSIPPKVPLAFIASVMSQNMHVDVENKENLVSKIKEELTNRLKPFSGDSSVEYEIIQQDEHQYKMIVSRGEEKEERLLSVTYSIGSNDGSSIVIGENSFTVPIPKLTPEQMEKLSRLMRAEAIKDALNNIPHKVVLKNKDGKEQQLREILQPYLRDLAFSINEINENSFRISIIDDLQIHRRDVGVEYNLALGILEEASTKISGRYEVLENTDANLIVKDMIEREIQNEKIAISVNGQFVTISLDGEQIQKEINITVKPDVDKVALEAALSKVKGSYSFAYDTSSLTAAVKNAIEQAISDATISVSVASDYTVTLTRNGKAVTKTVSVTREDKPYVPETVTAGTVQQAASQIQLPAEMVLPANAYTQAQQRALLLAEAKKKLGSNYSVTIKSFKFVQPVSALSKVKAKVAESEEPQYLTVAVTFDVSRSGYTATTSELQTKFLVTDEMKEAAFAAIQQAMKQPHTDFTKVHPGLQMMLDVAGIFELDLDSYEEIQYPTYIGEFRLNDFIGAGIEGFTSRFNEFAVTQKSNEDALVEGVQSIVDGTSSYSLYEVYGWFANNFSYSLMDENADEPFALSNEEVSALIMKKIGQKDITIPVLIEAYLAAQPGAEEASAFIKEKEAAFKTLTDKSQLIDFYKQINELSLDAKWLLKDEALDLRYDQTLANSWVQIWLHEFFLNDLNDVEYEEALLDLADENGGTKLPGQYPKHINKDIYVPLLRDAVAALTPDERDMLEVELQRTGYGSIEYYLALFADIQ</sequence>
<proteinExistence type="predicted"/>
<dbReference type="EMBL" id="JBHUOR010000023">
    <property type="protein sequence ID" value="MFD2867773.1"/>
    <property type="molecule type" value="Genomic_DNA"/>
</dbReference>
<reference evidence="3" key="1">
    <citation type="journal article" date="2019" name="Int. J. Syst. Evol. Microbiol.">
        <title>The Global Catalogue of Microorganisms (GCM) 10K type strain sequencing project: providing services to taxonomists for standard genome sequencing and annotation.</title>
        <authorList>
            <consortium name="The Broad Institute Genomics Platform"/>
            <consortium name="The Broad Institute Genome Sequencing Center for Infectious Disease"/>
            <person name="Wu L."/>
            <person name="Ma J."/>
        </authorList>
    </citation>
    <scope>NUCLEOTIDE SEQUENCE [LARGE SCALE GENOMIC DNA]</scope>
    <source>
        <strain evidence="3">KCTC 33522</strain>
    </source>
</reference>
<feature type="signal peptide" evidence="1">
    <location>
        <begin position="1"/>
        <end position="26"/>
    </location>
</feature>
<evidence type="ECO:0000256" key="1">
    <source>
        <dbReference type="SAM" id="SignalP"/>
    </source>
</evidence>